<keyword evidence="4" id="KW-1185">Reference proteome</keyword>
<dbReference type="RefSeq" id="WP_157677305.1">
    <property type="nucleotide sequence ID" value="NZ_CP022121.1"/>
</dbReference>
<dbReference type="InterPro" id="IPR002161">
    <property type="entry name" value="PdxT/SNO"/>
</dbReference>
<sequence length="208" mass="23775">MIFSLDLFRRSDFLNIMRVGVLTTKKEFKNHQRMLAQCGIDGVLIINAQDLNDIDGFILADDDRIMGHAWKDRDQLHQAIKGKVYQGMPIFGISQGMMVLAREMKQEDGLYLRLLEIKVEKDGFHLIKESFEVPLKIDVLGKAPFPGIFIGAPYIRSIQPNVGILAMYQEKIVMVRQGNILGASFHPELTDDLRVYLYFKQMIEDAKG</sequence>
<keyword evidence="3" id="KW-0378">Hydrolase</keyword>
<dbReference type="SUPFAM" id="SSF52317">
    <property type="entry name" value="Class I glutamine amidotransferase-like"/>
    <property type="match status" value="1"/>
</dbReference>
<evidence type="ECO:0000256" key="1">
    <source>
        <dbReference type="ARBA" id="ARBA00022898"/>
    </source>
</evidence>
<dbReference type="PROSITE" id="PS51130">
    <property type="entry name" value="PDXT_SNO_2"/>
    <property type="match status" value="1"/>
</dbReference>
<dbReference type="Proteomes" id="UP001524944">
    <property type="component" value="Unassembled WGS sequence"/>
</dbReference>
<keyword evidence="2" id="KW-0315">Glutamine amidotransferase</keyword>
<evidence type="ECO:0000256" key="2">
    <source>
        <dbReference type="ARBA" id="ARBA00022962"/>
    </source>
</evidence>
<dbReference type="PIRSF" id="PIRSF005639">
    <property type="entry name" value="Glut_amidoT_SNO"/>
    <property type="match status" value="1"/>
</dbReference>
<evidence type="ECO:0000313" key="4">
    <source>
        <dbReference type="Proteomes" id="UP001524944"/>
    </source>
</evidence>
<accession>A0ABT1Y454</accession>
<dbReference type="Gene3D" id="3.40.50.880">
    <property type="match status" value="1"/>
</dbReference>
<gene>
    <name evidence="3" type="primary">pdxT</name>
    <name evidence="3" type="ORF">NVS47_09025</name>
</gene>
<dbReference type="PROSITE" id="PS51273">
    <property type="entry name" value="GATASE_TYPE_1"/>
    <property type="match status" value="1"/>
</dbReference>
<protein>
    <submittedName>
        <fullName evidence="3">Pyridoxal 5'-phosphate synthase glutaminase subunit PdxT</fullName>
        <ecNumber evidence="3">3.5.1.2</ecNumber>
        <ecNumber evidence="3">4.3.3.6</ecNumber>
    </submittedName>
</protein>
<dbReference type="PANTHER" id="PTHR31559">
    <property type="entry name" value="PYRIDOXAL 5'-PHOSPHATE SYNTHASE SUBUNIT SNO"/>
    <property type="match status" value="1"/>
</dbReference>
<dbReference type="EMBL" id="JANPWE010000003">
    <property type="protein sequence ID" value="MCR6545653.1"/>
    <property type="molecule type" value="Genomic_DNA"/>
</dbReference>
<dbReference type="EC" id="3.5.1.2" evidence="3"/>
<dbReference type="NCBIfam" id="TIGR03800">
    <property type="entry name" value="PLP_synth_Pdx2"/>
    <property type="match status" value="1"/>
</dbReference>
<proteinExistence type="predicted"/>
<name>A0ABT1Y454_9FIRM</name>
<evidence type="ECO:0000313" key="3">
    <source>
        <dbReference type="EMBL" id="MCR6545653.1"/>
    </source>
</evidence>
<dbReference type="EC" id="4.3.3.6" evidence="3"/>
<reference evidence="3 4" key="1">
    <citation type="submission" date="2022-08" db="EMBL/GenBank/DDBJ databases">
        <title>Proteogenomics of the novel Dehalobacterium formicoaceticum strain EZ94 highlights a key role of methyltransferases during anaerobic dichloromethane degradation.</title>
        <authorList>
            <person name="Wasmund K."/>
        </authorList>
    </citation>
    <scope>NUCLEOTIDE SEQUENCE [LARGE SCALE GENOMIC DNA]</scope>
    <source>
        <strain evidence="3 4">EZ94</strain>
    </source>
</reference>
<keyword evidence="3" id="KW-0456">Lyase</keyword>
<organism evidence="3 4">
    <name type="scientific">Dehalobacterium formicoaceticum</name>
    <dbReference type="NCBI Taxonomy" id="51515"/>
    <lineage>
        <taxon>Bacteria</taxon>
        <taxon>Bacillati</taxon>
        <taxon>Bacillota</taxon>
        <taxon>Clostridia</taxon>
        <taxon>Eubacteriales</taxon>
        <taxon>Peptococcaceae</taxon>
        <taxon>Dehalobacterium</taxon>
    </lineage>
</organism>
<comment type="caution">
    <text evidence="3">The sequence shown here is derived from an EMBL/GenBank/DDBJ whole genome shotgun (WGS) entry which is preliminary data.</text>
</comment>
<keyword evidence="1" id="KW-0663">Pyridoxal phosphate</keyword>
<dbReference type="InterPro" id="IPR029062">
    <property type="entry name" value="Class_I_gatase-like"/>
</dbReference>
<dbReference type="GO" id="GO:0004359">
    <property type="term" value="F:glutaminase activity"/>
    <property type="evidence" value="ECO:0007669"/>
    <property type="project" value="UniProtKB-EC"/>
</dbReference>
<dbReference type="Pfam" id="PF01174">
    <property type="entry name" value="SNO"/>
    <property type="match status" value="1"/>
</dbReference>
<dbReference type="GO" id="GO:0036381">
    <property type="term" value="F:pyridoxal 5'-phosphate synthase (glutamine hydrolysing) activity"/>
    <property type="evidence" value="ECO:0007669"/>
    <property type="project" value="UniProtKB-EC"/>
</dbReference>
<dbReference type="PANTHER" id="PTHR31559:SF0">
    <property type="entry name" value="PYRIDOXAL 5'-PHOSPHATE SYNTHASE SUBUNIT SNO1-RELATED"/>
    <property type="match status" value="1"/>
</dbReference>